<evidence type="ECO:0000313" key="4">
    <source>
        <dbReference type="EMBL" id="CAB4899587.1"/>
    </source>
</evidence>
<gene>
    <name evidence="2" type="ORF">UFOPK1908_00310</name>
    <name evidence="3" type="ORF">UFOPK2282_00262</name>
    <name evidence="4" type="ORF">UFOPK3576_00383</name>
</gene>
<dbReference type="Gene3D" id="3.40.50.10540">
    <property type="entry name" value="Crotonobetainyl-coa:carnitine coa-transferase, domain 1"/>
    <property type="match status" value="1"/>
</dbReference>
<reference evidence="2" key="1">
    <citation type="submission" date="2020-05" db="EMBL/GenBank/DDBJ databases">
        <authorList>
            <person name="Chiriac C."/>
            <person name="Salcher M."/>
            <person name="Ghai R."/>
            <person name="Kavagutti S V."/>
        </authorList>
    </citation>
    <scope>NUCLEOTIDE SEQUENCE</scope>
</reference>
<dbReference type="Pfam" id="PF02515">
    <property type="entry name" value="CoA_transf_3"/>
    <property type="match status" value="1"/>
</dbReference>
<evidence type="ECO:0000256" key="1">
    <source>
        <dbReference type="ARBA" id="ARBA00022679"/>
    </source>
</evidence>
<dbReference type="InterPro" id="IPR044855">
    <property type="entry name" value="CoA-Trfase_III_dom3_sf"/>
</dbReference>
<evidence type="ECO:0000313" key="2">
    <source>
        <dbReference type="EMBL" id="CAB4614978.1"/>
    </source>
</evidence>
<dbReference type="SUPFAM" id="SSF89796">
    <property type="entry name" value="CoA-transferase family III (CaiB/BaiF)"/>
    <property type="match status" value="1"/>
</dbReference>
<dbReference type="InterPro" id="IPR050483">
    <property type="entry name" value="CoA-transferase_III_domain"/>
</dbReference>
<sequence>MSTALEGIRVLEVGGTADFALPYAGLLLADLGADVILVEDSTGHPLRAGHPALPPDSAVHGAIFDFLNTGKHSVSVDYSLPSNADFAALVASAHIILTTLLPEEFAALDVNIPTDQAIAIVHVTPWGATGPYRDRPATSLIVQAAAGWVTSRKEVVMEPVQVGGQMHEWATGSYISVSALTAYRAAKQQHTPVTVDFSEFEAAHSMLCYDRLRYDARGELGVPRDRILISPFGIRRCVDGWVGINTLTQAQWEDACRMTGLEDYYGFMQEMNRGEGPLDEFSAKVDAFLADKTVNELVTLGQSMRVPTIPVTQGKEMFALAQWQERPFFYEVVGNQSTYQVPGPPWRLSVTPARQGTSVGKR</sequence>
<dbReference type="InterPro" id="IPR023606">
    <property type="entry name" value="CoA-Trfase_III_dom_1_sf"/>
</dbReference>
<name>A0A6J6I2L4_9ZZZZ</name>
<dbReference type="Gene3D" id="3.30.1540.10">
    <property type="entry name" value="formyl-coa transferase, domain 3"/>
    <property type="match status" value="1"/>
</dbReference>
<accession>A0A6J6I2L4</accession>
<dbReference type="EMBL" id="CAEZVB010000007">
    <property type="protein sequence ID" value="CAB4614978.1"/>
    <property type="molecule type" value="Genomic_DNA"/>
</dbReference>
<evidence type="ECO:0000313" key="3">
    <source>
        <dbReference type="EMBL" id="CAB4656601.1"/>
    </source>
</evidence>
<protein>
    <submittedName>
        <fullName evidence="2">Unannotated protein</fullName>
    </submittedName>
</protein>
<proteinExistence type="predicted"/>
<dbReference type="InterPro" id="IPR003673">
    <property type="entry name" value="CoA-Trfase_fam_III"/>
</dbReference>
<dbReference type="GO" id="GO:0008410">
    <property type="term" value="F:CoA-transferase activity"/>
    <property type="evidence" value="ECO:0007669"/>
    <property type="project" value="TreeGrafter"/>
</dbReference>
<keyword evidence="1" id="KW-0808">Transferase</keyword>
<dbReference type="PANTHER" id="PTHR48207:SF3">
    <property type="entry name" value="SUCCINATE--HYDROXYMETHYLGLUTARATE COA-TRANSFERASE"/>
    <property type="match status" value="1"/>
</dbReference>
<dbReference type="AlphaFoldDB" id="A0A6J6I2L4"/>
<dbReference type="EMBL" id="CAFBMO010000010">
    <property type="protein sequence ID" value="CAB4899587.1"/>
    <property type="molecule type" value="Genomic_DNA"/>
</dbReference>
<organism evidence="2">
    <name type="scientific">freshwater metagenome</name>
    <dbReference type="NCBI Taxonomy" id="449393"/>
    <lineage>
        <taxon>unclassified sequences</taxon>
        <taxon>metagenomes</taxon>
        <taxon>ecological metagenomes</taxon>
    </lineage>
</organism>
<dbReference type="PANTHER" id="PTHR48207">
    <property type="entry name" value="SUCCINATE--HYDROXYMETHYLGLUTARATE COA-TRANSFERASE"/>
    <property type="match status" value="1"/>
</dbReference>
<dbReference type="EMBL" id="CAEZWR010000018">
    <property type="protein sequence ID" value="CAB4656601.1"/>
    <property type="molecule type" value="Genomic_DNA"/>
</dbReference>